<feature type="transmembrane region" description="Helical" evidence="1">
    <location>
        <begin position="78"/>
        <end position="98"/>
    </location>
</feature>
<feature type="chain" id="PRO_5003410841" description="T. congolense-specific, cell surface-expressed gene family" evidence="2">
    <location>
        <begin position="23"/>
        <end position="109"/>
    </location>
</feature>
<keyword evidence="1" id="KW-1133">Transmembrane helix</keyword>
<evidence type="ECO:0008006" key="4">
    <source>
        <dbReference type="Google" id="ProtNLM"/>
    </source>
</evidence>
<dbReference type="EMBL" id="HE575324">
    <property type="protein sequence ID" value="CCC95173.1"/>
    <property type="molecule type" value="Genomic_DNA"/>
</dbReference>
<protein>
    <recommendedName>
        <fullName evidence="4">T. congolense-specific, cell surface-expressed gene family</fullName>
    </recommendedName>
</protein>
<gene>
    <name evidence="3" type="ORF">TCIL3000_11_5940</name>
</gene>
<feature type="signal peptide" evidence="2">
    <location>
        <begin position="1"/>
        <end position="22"/>
    </location>
</feature>
<evidence type="ECO:0000313" key="3">
    <source>
        <dbReference type="EMBL" id="CCC95173.1"/>
    </source>
</evidence>
<keyword evidence="1" id="KW-0472">Membrane</keyword>
<evidence type="ECO:0000256" key="2">
    <source>
        <dbReference type="SAM" id="SignalP"/>
    </source>
</evidence>
<accession>G0V0K2</accession>
<keyword evidence="2" id="KW-0732">Signal</keyword>
<evidence type="ECO:0000256" key="1">
    <source>
        <dbReference type="SAM" id="Phobius"/>
    </source>
</evidence>
<proteinExistence type="predicted"/>
<organism evidence="3">
    <name type="scientific">Trypanosoma congolense (strain IL3000)</name>
    <dbReference type="NCBI Taxonomy" id="1068625"/>
    <lineage>
        <taxon>Eukaryota</taxon>
        <taxon>Discoba</taxon>
        <taxon>Euglenozoa</taxon>
        <taxon>Kinetoplastea</taxon>
        <taxon>Metakinetoplastina</taxon>
        <taxon>Trypanosomatida</taxon>
        <taxon>Trypanosomatidae</taxon>
        <taxon>Trypanosoma</taxon>
        <taxon>Nannomonas</taxon>
    </lineage>
</organism>
<sequence length="109" mass="12261">MSIIPNQMLLLFDGWFFSLSLSGIDPIDYFSFRITPLPKLLILFRLTSAQECLLPQVIYTSSPFFSYTTPRIPNNSCFASSLPIGSVIFICCCCCFVLRGAPTRKIYGN</sequence>
<reference evidence="3" key="1">
    <citation type="journal article" date="2012" name="Proc. Natl. Acad. Sci. U.S.A.">
        <title>Antigenic diversity is generated by distinct evolutionary mechanisms in African trypanosome species.</title>
        <authorList>
            <person name="Jackson A.P."/>
            <person name="Berry A."/>
            <person name="Aslett M."/>
            <person name="Allison H.C."/>
            <person name="Burton P."/>
            <person name="Vavrova-Anderson J."/>
            <person name="Brown R."/>
            <person name="Browne H."/>
            <person name="Corton N."/>
            <person name="Hauser H."/>
            <person name="Gamble J."/>
            <person name="Gilderthorp R."/>
            <person name="Marcello L."/>
            <person name="McQuillan J."/>
            <person name="Otto T.D."/>
            <person name="Quail M.A."/>
            <person name="Sanders M.J."/>
            <person name="van Tonder A."/>
            <person name="Ginger M.L."/>
            <person name="Field M.C."/>
            <person name="Barry J.D."/>
            <person name="Hertz-Fowler C."/>
            <person name="Berriman M."/>
        </authorList>
    </citation>
    <scope>NUCLEOTIDE SEQUENCE</scope>
    <source>
        <strain evidence="3">IL3000</strain>
    </source>
</reference>
<dbReference type="AlphaFoldDB" id="G0V0K2"/>
<keyword evidence="1" id="KW-0812">Transmembrane</keyword>
<name>G0V0K2_TRYCI</name>